<evidence type="ECO:0000313" key="1">
    <source>
        <dbReference type="Proteomes" id="UP000694863"/>
    </source>
</evidence>
<proteinExistence type="predicted"/>
<organism evidence="1 2">
    <name type="scientific">Echinops telfairi</name>
    <name type="common">Lesser hedgehog tenrec</name>
    <dbReference type="NCBI Taxonomy" id="9371"/>
    <lineage>
        <taxon>Eukaryota</taxon>
        <taxon>Metazoa</taxon>
        <taxon>Chordata</taxon>
        <taxon>Craniata</taxon>
        <taxon>Vertebrata</taxon>
        <taxon>Euteleostomi</taxon>
        <taxon>Mammalia</taxon>
        <taxon>Eutheria</taxon>
        <taxon>Afrotheria</taxon>
        <taxon>Tenrecidae</taxon>
        <taxon>Tenrecinae</taxon>
        <taxon>Echinops</taxon>
    </lineage>
</organism>
<dbReference type="RefSeq" id="XP_045153314.1">
    <property type="nucleotide sequence ID" value="XM_045297379.1"/>
</dbReference>
<sequence>MKEEESPWIRKPLEKTTTSLEHRKAIEIQAWWRGTLVRRTLLHAALRAWVIQCWWRLTLARRLEGERRAALDLFSRREWAAVQLQAWLRMWLARRRYAQVRAAARTIQARWRGHACASRGLIQGHYRVLAHGVHVELQILQAPGPLVVTQHLLLPIKE</sequence>
<accession>A0AC55DNJ5</accession>
<reference evidence="2" key="1">
    <citation type="submission" date="2025-08" db="UniProtKB">
        <authorList>
            <consortium name="RefSeq"/>
        </authorList>
    </citation>
    <scope>IDENTIFICATION</scope>
</reference>
<gene>
    <name evidence="2" type="primary">LOC101641264</name>
</gene>
<evidence type="ECO:0000313" key="2">
    <source>
        <dbReference type="RefSeq" id="XP_045153314.1"/>
    </source>
</evidence>
<protein>
    <submittedName>
        <fullName evidence="2">IQ domain-containing protein F1</fullName>
    </submittedName>
</protein>
<keyword evidence="1" id="KW-1185">Reference proteome</keyword>
<dbReference type="Proteomes" id="UP000694863">
    <property type="component" value="Unplaced"/>
</dbReference>
<name>A0AC55DNJ5_ECHTE</name>